<keyword evidence="12" id="KW-1185">Reference proteome</keyword>
<keyword evidence="5 9" id="KW-0472">Membrane</keyword>
<evidence type="ECO:0000313" key="11">
    <source>
        <dbReference type="EMBL" id="CAG2222327.1"/>
    </source>
</evidence>
<keyword evidence="3 9" id="KW-1133">Transmembrane helix</keyword>
<evidence type="ECO:0000256" key="9">
    <source>
        <dbReference type="SAM" id="Phobius"/>
    </source>
</evidence>
<dbReference type="PANTHER" id="PTHR24238">
    <property type="entry name" value="G-PROTEIN COUPLED RECEPTOR"/>
    <property type="match status" value="1"/>
</dbReference>
<dbReference type="EMBL" id="CAJPWZ010001742">
    <property type="protein sequence ID" value="CAG2222327.1"/>
    <property type="molecule type" value="Genomic_DNA"/>
</dbReference>
<feature type="transmembrane region" description="Helical" evidence="9">
    <location>
        <begin position="37"/>
        <end position="57"/>
    </location>
</feature>
<name>A0A8S3SKV6_MYTED</name>
<dbReference type="InterPro" id="IPR017452">
    <property type="entry name" value="GPCR_Rhodpsn_7TM"/>
</dbReference>
<keyword evidence="7 8" id="KW-0807">Transducer</keyword>
<dbReference type="PRINTS" id="PR00237">
    <property type="entry name" value="GPCRRHODOPSN"/>
</dbReference>
<evidence type="ECO:0000313" key="12">
    <source>
        <dbReference type="Proteomes" id="UP000683360"/>
    </source>
</evidence>
<dbReference type="AlphaFoldDB" id="A0A8S3SKV6"/>
<feature type="transmembrane region" description="Helical" evidence="9">
    <location>
        <begin position="117"/>
        <end position="136"/>
    </location>
</feature>
<evidence type="ECO:0000256" key="6">
    <source>
        <dbReference type="ARBA" id="ARBA00023170"/>
    </source>
</evidence>
<dbReference type="PANTHER" id="PTHR24238:SF47">
    <property type="entry name" value="ECDYSTEROIDS_DOPAMINE RECEPTOR-RELATED"/>
    <property type="match status" value="1"/>
</dbReference>
<evidence type="ECO:0000256" key="2">
    <source>
        <dbReference type="ARBA" id="ARBA00022692"/>
    </source>
</evidence>
<reference evidence="11" key="1">
    <citation type="submission" date="2021-03" db="EMBL/GenBank/DDBJ databases">
        <authorList>
            <person name="Bekaert M."/>
        </authorList>
    </citation>
    <scope>NUCLEOTIDE SEQUENCE</scope>
</reference>
<dbReference type="SUPFAM" id="SSF81321">
    <property type="entry name" value="Family A G protein-coupled receptor-like"/>
    <property type="match status" value="1"/>
</dbReference>
<feature type="transmembrane region" description="Helical" evidence="9">
    <location>
        <begin position="169"/>
        <end position="192"/>
    </location>
</feature>
<comment type="similarity">
    <text evidence="8">Belongs to the G-protein coupled receptor 1 family.</text>
</comment>
<dbReference type="PROSITE" id="PS00237">
    <property type="entry name" value="G_PROTEIN_RECEP_F1_1"/>
    <property type="match status" value="1"/>
</dbReference>
<dbReference type="InterPro" id="IPR000276">
    <property type="entry name" value="GPCR_Rhodpsn"/>
</dbReference>
<dbReference type="OrthoDB" id="5969463at2759"/>
<dbReference type="GO" id="GO:0004930">
    <property type="term" value="F:G protein-coupled receptor activity"/>
    <property type="evidence" value="ECO:0007669"/>
    <property type="project" value="UniProtKB-KW"/>
</dbReference>
<dbReference type="Pfam" id="PF00001">
    <property type="entry name" value="7tm_1"/>
    <property type="match status" value="1"/>
</dbReference>
<dbReference type="PROSITE" id="PS50262">
    <property type="entry name" value="G_PROTEIN_RECEP_F1_2"/>
    <property type="match status" value="1"/>
</dbReference>
<keyword evidence="4 8" id="KW-0297">G-protein coupled receptor</keyword>
<evidence type="ECO:0000256" key="1">
    <source>
        <dbReference type="ARBA" id="ARBA00004141"/>
    </source>
</evidence>
<accession>A0A8S3SKV6</accession>
<evidence type="ECO:0000256" key="3">
    <source>
        <dbReference type="ARBA" id="ARBA00022989"/>
    </source>
</evidence>
<keyword evidence="2 8" id="KW-0812">Transmembrane</keyword>
<organism evidence="11 12">
    <name type="scientific">Mytilus edulis</name>
    <name type="common">Blue mussel</name>
    <dbReference type="NCBI Taxonomy" id="6550"/>
    <lineage>
        <taxon>Eukaryota</taxon>
        <taxon>Metazoa</taxon>
        <taxon>Spiralia</taxon>
        <taxon>Lophotrochozoa</taxon>
        <taxon>Mollusca</taxon>
        <taxon>Bivalvia</taxon>
        <taxon>Autobranchia</taxon>
        <taxon>Pteriomorphia</taxon>
        <taxon>Mytilida</taxon>
        <taxon>Mytiloidea</taxon>
        <taxon>Mytilidae</taxon>
        <taxon>Mytilinae</taxon>
        <taxon>Mytilus</taxon>
    </lineage>
</organism>
<protein>
    <submittedName>
        <fullName evidence="11">HTR1</fullName>
    </submittedName>
</protein>
<keyword evidence="6 8" id="KW-0675">Receptor</keyword>
<gene>
    <name evidence="11" type="ORF">MEDL_35684</name>
</gene>
<evidence type="ECO:0000256" key="7">
    <source>
        <dbReference type="ARBA" id="ARBA00023224"/>
    </source>
</evidence>
<evidence type="ECO:0000256" key="5">
    <source>
        <dbReference type="ARBA" id="ARBA00023136"/>
    </source>
</evidence>
<evidence type="ECO:0000259" key="10">
    <source>
        <dbReference type="PROSITE" id="PS50262"/>
    </source>
</evidence>
<evidence type="ECO:0000256" key="8">
    <source>
        <dbReference type="RuleBase" id="RU000688"/>
    </source>
</evidence>
<feature type="domain" description="G-protein coupled receptors family 1 profile" evidence="10">
    <location>
        <begin position="13"/>
        <end position="301"/>
    </location>
</feature>
<dbReference type="GO" id="GO:0016020">
    <property type="term" value="C:membrane"/>
    <property type="evidence" value="ECO:0007669"/>
    <property type="project" value="UniProtKB-SubCell"/>
</dbReference>
<comment type="subcellular location">
    <subcellularLocation>
        <location evidence="1">Membrane</location>
        <topology evidence="1">Multi-pass membrane protein</topology>
    </subcellularLocation>
</comment>
<dbReference type="Proteomes" id="UP000683360">
    <property type="component" value="Unassembled WGS sequence"/>
</dbReference>
<comment type="caution">
    <text evidence="11">The sequence shown here is derived from an EMBL/GenBank/DDBJ whole genome shotgun (WGS) entry which is preliminary data.</text>
</comment>
<dbReference type="CDD" id="cd00637">
    <property type="entry name" value="7tm_classA_rhodopsin-like"/>
    <property type="match status" value="1"/>
</dbReference>
<proteinExistence type="inferred from homology"/>
<evidence type="ECO:0000256" key="4">
    <source>
        <dbReference type="ARBA" id="ARBA00023040"/>
    </source>
</evidence>
<dbReference type="Gene3D" id="1.20.1070.10">
    <property type="entry name" value="Rhodopsin 7-helix transmembrane proteins"/>
    <property type="match status" value="1"/>
</dbReference>
<feature type="transmembrane region" description="Helical" evidence="9">
    <location>
        <begin position="77"/>
        <end position="105"/>
    </location>
</feature>
<sequence>MRAFRQSINARQGDVLVITAKCEGTNIRMTDLSDSQFGSCSAYVDLITLISVHPYVIYKLYNSTNQEWTYFCKFFEFGIHAGLCVSTAILLMVSIDRFIAICFPLKYFRYQNFAKHILITCCIVGVVISTPLLLFYGKREIVVEINNTLLHGYVCDVTSHYRQSLLYKLFAAGLFCCFVAMCTCLVVLYTCVARKAYIARRKINPVKIIASTTSMDDMKPQSTITNTTAIISIIDVETISTENNLNFQKFPFSSKVKDVKRKGELTVAKQILPDKLKAAKILSLVTAVFILSWLPFFVIRINNVMVGEEQNDTKSHFENENIPTSQINSKNGSAWKLTKSNLVNQR</sequence>
<feature type="transmembrane region" description="Helical" evidence="9">
    <location>
        <begin position="281"/>
        <end position="301"/>
    </location>
</feature>